<dbReference type="SUPFAM" id="SSF55424">
    <property type="entry name" value="FAD/NAD-linked reductases, dimerisation (C-terminal) domain"/>
    <property type="match status" value="1"/>
</dbReference>
<dbReference type="GO" id="GO:0016651">
    <property type="term" value="F:oxidoreductase activity, acting on NAD(P)H"/>
    <property type="evidence" value="ECO:0007669"/>
    <property type="project" value="TreeGrafter"/>
</dbReference>
<reference evidence="8" key="1">
    <citation type="submission" date="2016-10" db="EMBL/GenBank/DDBJ databases">
        <authorList>
            <person name="Varghese N."/>
            <person name="Submissions S."/>
        </authorList>
    </citation>
    <scope>NUCLEOTIDE SEQUENCE [LARGE SCALE GENOMIC DNA]</scope>
    <source>
        <strain evidence="8">DSM 22127</strain>
    </source>
</reference>
<comment type="cofactor">
    <cofactor evidence="1">
        <name>FAD</name>
        <dbReference type="ChEBI" id="CHEBI:57692"/>
    </cofactor>
</comment>
<dbReference type="OrthoDB" id="3568330at2"/>
<dbReference type="PRINTS" id="PR00411">
    <property type="entry name" value="PNDRDTASEI"/>
</dbReference>
<gene>
    <name evidence="7" type="ORF">SAMN04488570_0767</name>
</gene>
<protein>
    <submittedName>
        <fullName evidence="7">NADPH-dependent 2,4-dienoyl-CoA reductase, sulfur reductase</fullName>
    </submittedName>
</protein>
<evidence type="ECO:0000256" key="3">
    <source>
        <dbReference type="ARBA" id="ARBA00022827"/>
    </source>
</evidence>
<dbReference type="GO" id="GO:0005737">
    <property type="term" value="C:cytoplasm"/>
    <property type="evidence" value="ECO:0007669"/>
    <property type="project" value="TreeGrafter"/>
</dbReference>
<keyword evidence="4" id="KW-0560">Oxidoreductase</keyword>
<dbReference type="InterPro" id="IPR036188">
    <property type="entry name" value="FAD/NAD-bd_sf"/>
</dbReference>
<dbReference type="PANTHER" id="PTHR43557">
    <property type="entry name" value="APOPTOSIS-INDUCING FACTOR 1"/>
    <property type="match status" value="1"/>
</dbReference>
<dbReference type="InterPro" id="IPR028202">
    <property type="entry name" value="Reductase_C"/>
</dbReference>
<evidence type="ECO:0000313" key="8">
    <source>
        <dbReference type="Proteomes" id="UP000198859"/>
    </source>
</evidence>
<dbReference type="InterPro" id="IPR023753">
    <property type="entry name" value="FAD/NAD-binding_dom"/>
</dbReference>
<dbReference type="RefSeq" id="WP_091726280.1">
    <property type="nucleotide sequence ID" value="NZ_LT629757.1"/>
</dbReference>
<dbReference type="Gene3D" id="3.50.50.60">
    <property type="entry name" value="FAD/NAD(P)-binding domain"/>
    <property type="match status" value="2"/>
</dbReference>
<evidence type="ECO:0000256" key="2">
    <source>
        <dbReference type="ARBA" id="ARBA00022630"/>
    </source>
</evidence>
<organism evidence="7 8">
    <name type="scientific">Nocardioides scoriae</name>
    <dbReference type="NCBI Taxonomy" id="642780"/>
    <lineage>
        <taxon>Bacteria</taxon>
        <taxon>Bacillati</taxon>
        <taxon>Actinomycetota</taxon>
        <taxon>Actinomycetes</taxon>
        <taxon>Propionibacteriales</taxon>
        <taxon>Nocardioidaceae</taxon>
        <taxon>Nocardioides</taxon>
    </lineage>
</organism>
<keyword evidence="3" id="KW-0274">FAD</keyword>
<dbReference type="InterPro" id="IPR016156">
    <property type="entry name" value="FAD/NAD-linked_Rdtase_dimer_sf"/>
</dbReference>
<keyword evidence="2" id="KW-0285">Flavoprotein</keyword>
<dbReference type="PRINTS" id="PR00368">
    <property type="entry name" value="FADPNR"/>
</dbReference>
<proteinExistence type="predicted"/>
<dbReference type="EMBL" id="LT629757">
    <property type="protein sequence ID" value="SDR93894.1"/>
    <property type="molecule type" value="Genomic_DNA"/>
</dbReference>
<evidence type="ECO:0000259" key="5">
    <source>
        <dbReference type="Pfam" id="PF07992"/>
    </source>
</evidence>
<evidence type="ECO:0000256" key="4">
    <source>
        <dbReference type="ARBA" id="ARBA00023002"/>
    </source>
</evidence>
<evidence type="ECO:0000259" key="6">
    <source>
        <dbReference type="Pfam" id="PF14759"/>
    </source>
</evidence>
<dbReference type="PANTHER" id="PTHR43557:SF2">
    <property type="entry name" value="RIESKE DOMAIN-CONTAINING PROTEIN-RELATED"/>
    <property type="match status" value="1"/>
</dbReference>
<dbReference type="SUPFAM" id="SSF51905">
    <property type="entry name" value="FAD/NAD(P)-binding domain"/>
    <property type="match status" value="1"/>
</dbReference>
<dbReference type="InterPro" id="IPR050446">
    <property type="entry name" value="FAD-oxidoreductase/Apoptosis"/>
</dbReference>
<dbReference type="AlphaFoldDB" id="A0A1H1N4J4"/>
<sequence length="402" mass="42780">MSGPIVVVGGGLAAGKAVAQLRDSGYDGELVVLTAEDHPPYERPPLSKDLLLGEAGPDDTLVQEQGWYAAHDVDLRTGTRVTGLDLAAREVVVGDERIGYDRLLLATGARPRPFAPADDSGAPVAYLRTLEDAARIKEQLTEGRRIAVVGAGWIGLEVASSARQNGAEVVVLESAAQPLLGVLGDEVAAVFAELHRSHGVDLRLGTEVTGVRATDDGGVVELASGDPVPFDLLVVGIGVEPVVELAEAAGLQVDDGVLVDASLRTSDPHVWAAGDVANAEHPVLGRRLRVEHWDTASRHGETAARSLLGESVQHDELPYFFTDQYDLGMEYVGHPGPEGFDRVVVRGDTDGLVFTAWWLRGREVVAGMQVNDWDATDEVRRLVGTEVDPDRLADDQVALADV</sequence>
<dbReference type="Proteomes" id="UP000198859">
    <property type="component" value="Chromosome I"/>
</dbReference>
<dbReference type="STRING" id="642780.SAMN04488570_0767"/>
<feature type="domain" description="Reductase C-terminal" evidence="6">
    <location>
        <begin position="319"/>
        <end position="401"/>
    </location>
</feature>
<dbReference type="Gene3D" id="3.30.390.30">
    <property type="match status" value="1"/>
</dbReference>
<keyword evidence="8" id="KW-1185">Reference proteome</keyword>
<dbReference type="Pfam" id="PF07992">
    <property type="entry name" value="Pyr_redox_2"/>
    <property type="match status" value="1"/>
</dbReference>
<accession>A0A1H1N4J4</accession>
<evidence type="ECO:0000256" key="1">
    <source>
        <dbReference type="ARBA" id="ARBA00001974"/>
    </source>
</evidence>
<evidence type="ECO:0000313" key="7">
    <source>
        <dbReference type="EMBL" id="SDR93894.1"/>
    </source>
</evidence>
<dbReference type="Pfam" id="PF14759">
    <property type="entry name" value="Reductase_C"/>
    <property type="match status" value="1"/>
</dbReference>
<name>A0A1H1N4J4_9ACTN</name>
<feature type="domain" description="FAD/NAD(P)-binding" evidence="5">
    <location>
        <begin position="5"/>
        <end position="300"/>
    </location>
</feature>